<dbReference type="GeneID" id="2903858"/>
<accession>Q6BN45</accession>
<evidence type="ECO:0000313" key="1">
    <source>
        <dbReference type="EMBL" id="CAG88677.2"/>
    </source>
</evidence>
<protein>
    <submittedName>
        <fullName evidence="1">DEHA2F00330p</fullName>
    </submittedName>
</protein>
<dbReference type="Pfam" id="PF11951">
    <property type="entry name" value="Fungal_trans_2"/>
    <property type="match status" value="1"/>
</dbReference>
<dbReference type="RefSeq" id="XP_460375.2">
    <property type="nucleotide sequence ID" value="XM_460375.1"/>
</dbReference>
<dbReference type="EMBL" id="CR382138">
    <property type="protein sequence ID" value="CAG88677.2"/>
    <property type="molecule type" value="Genomic_DNA"/>
</dbReference>
<dbReference type="OrthoDB" id="4026328at2759"/>
<proteinExistence type="predicted"/>
<dbReference type="KEGG" id="dha:DEHA2F00330g"/>
<sequence>MKKVPKRKEVNSKRQFSTVITSIGIPLIFVPLRSITTTIGSPLLQEDTKVVNAWNHDTIAGHSISLFDFLLSSKRVDLVKADACNDEKELERSIINAIDHLPKNIISKNREGRKYSIAKASRVSGILLDDVNLEVNTTSLRNVLYVAEASISREIKHTKFVNLPESISGKFSEYLFNHYRVVSCGNQKFEDSKISILRVCLPLIIGNITVLKCVLVLSFYDLLNGDSPELLEKENEMHALHVQVLEELKDRLNYYSSVCCDHSLLCVLLLLTIELINGANGPLWRKLQKLSLSMIALRGGVKRISSNITGLCLLKLLTMSLSTGISIQSLDSNNGDALSFKDFSSSMSTNNQFQFFDNFNYKSSLTLNELKEVIEIYGHISSLQSLMSVSLDANRNKHFWTPEHFMKYKSVSSANLIRVLQNAEKLEKHISIRCKETHLNNTSRCHEIQMTFALNVSKLYIYQMVYHQASGSPKTILLVKELLIKAESVFDVFKSIHEHEVNSMTVMILPLFCLGVDLISKDVRDWYIDKLNQLLVKTKRKMIKTSIELLQKVWNLNRDGTLFLDWISLSAANCSYISLTC</sequence>
<reference evidence="1 2" key="1">
    <citation type="journal article" date="2004" name="Nature">
        <title>Genome evolution in yeasts.</title>
        <authorList>
            <consortium name="Genolevures"/>
            <person name="Dujon B."/>
            <person name="Sherman D."/>
            <person name="Fischer G."/>
            <person name="Durrens P."/>
            <person name="Casaregola S."/>
            <person name="Lafontaine I."/>
            <person name="de Montigny J."/>
            <person name="Marck C."/>
            <person name="Neuveglise C."/>
            <person name="Talla E."/>
            <person name="Goffard N."/>
            <person name="Frangeul L."/>
            <person name="Aigle M."/>
            <person name="Anthouard V."/>
            <person name="Babour A."/>
            <person name="Barbe V."/>
            <person name="Barnay S."/>
            <person name="Blanchin S."/>
            <person name="Beckerich J.M."/>
            <person name="Beyne E."/>
            <person name="Bleykasten C."/>
            <person name="Boisrame A."/>
            <person name="Boyer J."/>
            <person name="Cattolico L."/>
            <person name="Confanioleri F."/>
            <person name="de Daruvar A."/>
            <person name="Despons L."/>
            <person name="Fabre E."/>
            <person name="Fairhead C."/>
            <person name="Ferry-Dumazet H."/>
            <person name="Groppi A."/>
            <person name="Hantraye F."/>
            <person name="Hennequin C."/>
            <person name="Jauniaux N."/>
            <person name="Joyet P."/>
            <person name="Kachouri R."/>
            <person name="Kerrest A."/>
            <person name="Koszul R."/>
            <person name="Lemaire M."/>
            <person name="Lesur I."/>
            <person name="Ma L."/>
            <person name="Muller H."/>
            <person name="Nicaud J.M."/>
            <person name="Nikolski M."/>
            <person name="Oztas S."/>
            <person name="Ozier-Kalogeropoulos O."/>
            <person name="Pellenz S."/>
            <person name="Potier S."/>
            <person name="Richard G.F."/>
            <person name="Straub M.L."/>
            <person name="Suleau A."/>
            <person name="Swennene D."/>
            <person name="Tekaia F."/>
            <person name="Wesolowski-Louvel M."/>
            <person name="Westhof E."/>
            <person name="Wirth B."/>
            <person name="Zeniou-Meyer M."/>
            <person name="Zivanovic I."/>
            <person name="Bolotin-Fukuhara M."/>
            <person name="Thierry A."/>
            <person name="Bouchier C."/>
            <person name="Caudron B."/>
            <person name="Scarpelli C."/>
            <person name="Gaillardin C."/>
            <person name="Weissenbach J."/>
            <person name="Wincker P."/>
            <person name="Souciet J.L."/>
        </authorList>
    </citation>
    <scope>NUCLEOTIDE SEQUENCE [LARGE SCALE GENOMIC DNA]</scope>
    <source>
        <strain evidence="2">ATCC 36239 / CBS 767 / BCRC 21394 / JCM 1990 / NBRC 0083 / IGC 2968</strain>
    </source>
</reference>
<name>Q6BN45_DEBHA</name>
<gene>
    <name evidence="1" type="ordered locus">DEHA2F00330g</name>
</gene>
<dbReference type="InterPro" id="IPR021858">
    <property type="entry name" value="Fun_TF"/>
</dbReference>
<dbReference type="OMA" id="ENEMHAL"/>
<dbReference type="Proteomes" id="UP000000599">
    <property type="component" value="Chromosome F"/>
</dbReference>
<evidence type="ECO:0000313" key="2">
    <source>
        <dbReference type="Proteomes" id="UP000000599"/>
    </source>
</evidence>
<dbReference type="eggNOG" id="ENOG502T68P">
    <property type="taxonomic scope" value="Eukaryota"/>
</dbReference>
<keyword evidence="2" id="KW-1185">Reference proteome</keyword>
<dbReference type="InParanoid" id="Q6BN45"/>
<organism evidence="1 2">
    <name type="scientific">Debaryomyces hansenii (strain ATCC 36239 / CBS 767 / BCRC 21394 / JCM 1990 / NBRC 0083 / IGC 2968)</name>
    <name type="common">Yeast</name>
    <name type="synonym">Torulaspora hansenii</name>
    <dbReference type="NCBI Taxonomy" id="284592"/>
    <lineage>
        <taxon>Eukaryota</taxon>
        <taxon>Fungi</taxon>
        <taxon>Dikarya</taxon>
        <taxon>Ascomycota</taxon>
        <taxon>Saccharomycotina</taxon>
        <taxon>Pichiomycetes</taxon>
        <taxon>Debaryomycetaceae</taxon>
        <taxon>Debaryomyces</taxon>
    </lineage>
</organism>
<dbReference type="HOGENOM" id="CLU_442831_0_0_1"/>
<dbReference type="AlphaFoldDB" id="Q6BN45"/>